<evidence type="ECO:0000256" key="3">
    <source>
        <dbReference type="ARBA" id="ARBA00023125"/>
    </source>
</evidence>
<comment type="caution">
    <text evidence="7">The sequence shown here is derived from an EMBL/GenBank/DDBJ whole genome shotgun (WGS) entry which is preliminary data.</text>
</comment>
<dbReference type="SMART" id="SM00432">
    <property type="entry name" value="MADS"/>
    <property type="match status" value="1"/>
</dbReference>
<evidence type="ECO:0000256" key="4">
    <source>
        <dbReference type="ARBA" id="ARBA00023163"/>
    </source>
</evidence>
<dbReference type="Proteomes" id="UP000653305">
    <property type="component" value="Unassembled WGS sequence"/>
</dbReference>
<keyword evidence="8" id="KW-1185">Reference proteome</keyword>
<dbReference type="InterPro" id="IPR036879">
    <property type="entry name" value="TF_MADSbox_sf"/>
</dbReference>
<protein>
    <submittedName>
        <fullName evidence="7">Agamous-like mads-box protein agl62</fullName>
    </submittedName>
</protein>
<reference evidence="7" key="1">
    <citation type="submission" date="2020-07" db="EMBL/GenBank/DDBJ databases">
        <title>Ethylene signaling mediates host invasion by parasitic plants.</title>
        <authorList>
            <person name="Yoshida S."/>
        </authorList>
    </citation>
    <scope>NUCLEOTIDE SEQUENCE</scope>
    <source>
        <strain evidence="7">Okayama</strain>
    </source>
</reference>
<evidence type="ECO:0000256" key="1">
    <source>
        <dbReference type="ARBA" id="ARBA00004123"/>
    </source>
</evidence>
<accession>A0A830DAM6</accession>
<evidence type="ECO:0000313" key="8">
    <source>
        <dbReference type="Proteomes" id="UP000653305"/>
    </source>
</evidence>
<feature type="domain" description="MADS-box" evidence="6">
    <location>
        <begin position="16"/>
        <end position="76"/>
    </location>
</feature>
<proteinExistence type="predicted"/>
<sequence>MAIPNNGIQIVKKKTQGRRKIEIKKIDKLSSRQVTFSKRRVGLFRKASELCILTGAEIAIIVHSHGKRVFTFGHTSVDSVVGRFLHGGAAEVGEDLPARDYNKHYSDVCKELEGEKIRNQANGYGGGGGGDGGFWCDAPVDGLELEESERYLAALDELIRNAVVRADELMMARTAAGVIGRSSGVGEGLSEGMAVLMDQNRWSGGSENNDDCTFPCGFGQGQL</sequence>
<gene>
    <name evidence="7" type="ORF">PHJA_003030700</name>
</gene>
<dbReference type="AlphaFoldDB" id="A0A830DAM6"/>
<organism evidence="7 8">
    <name type="scientific">Phtheirospermum japonicum</name>
    <dbReference type="NCBI Taxonomy" id="374723"/>
    <lineage>
        <taxon>Eukaryota</taxon>
        <taxon>Viridiplantae</taxon>
        <taxon>Streptophyta</taxon>
        <taxon>Embryophyta</taxon>
        <taxon>Tracheophyta</taxon>
        <taxon>Spermatophyta</taxon>
        <taxon>Magnoliopsida</taxon>
        <taxon>eudicotyledons</taxon>
        <taxon>Gunneridae</taxon>
        <taxon>Pentapetalae</taxon>
        <taxon>asterids</taxon>
        <taxon>lamiids</taxon>
        <taxon>Lamiales</taxon>
        <taxon>Orobanchaceae</taxon>
        <taxon>Orobanchaceae incertae sedis</taxon>
        <taxon>Phtheirospermum</taxon>
    </lineage>
</organism>
<dbReference type="PRINTS" id="PR00404">
    <property type="entry name" value="MADSDOMAIN"/>
</dbReference>
<dbReference type="InterPro" id="IPR002100">
    <property type="entry name" value="TF_MADSbox"/>
</dbReference>
<dbReference type="FunFam" id="3.40.1810.10:FF:000006">
    <property type="entry name" value="Agamous-like MADS-box protein AGL62"/>
    <property type="match status" value="1"/>
</dbReference>
<dbReference type="GO" id="GO:0005634">
    <property type="term" value="C:nucleus"/>
    <property type="evidence" value="ECO:0007669"/>
    <property type="project" value="UniProtKB-SubCell"/>
</dbReference>
<dbReference type="GO" id="GO:0000981">
    <property type="term" value="F:DNA-binding transcription factor activity, RNA polymerase II-specific"/>
    <property type="evidence" value="ECO:0007669"/>
    <property type="project" value="TreeGrafter"/>
</dbReference>
<dbReference type="SUPFAM" id="SSF55455">
    <property type="entry name" value="SRF-like"/>
    <property type="match status" value="1"/>
</dbReference>
<dbReference type="EMBL" id="BMAC01010242">
    <property type="protein sequence ID" value="GFQ08867.1"/>
    <property type="molecule type" value="Genomic_DNA"/>
</dbReference>
<comment type="subcellular location">
    <subcellularLocation>
        <location evidence="1">Nucleus</location>
    </subcellularLocation>
</comment>
<keyword evidence="5" id="KW-0539">Nucleus</keyword>
<dbReference type="PANTHER" id="PTHR11945">
    <property type="entry name" value="MADS BOX PROTEIN"/>
    <property type="match status" value="1"/>
</dbReference>
<dbReference type="Gene3D" id="3.40.1810.10">
    <property type="entry name" value="Transcription factor, MADS-box"/>
    <property type="match status" value="1"/>
</dbReference>
<keyword evidence="3" id="KW-0238">DNA-binding</keyword>
<evidence type="ECO:0000256" key="2">
    <source>
        <dbReference type="ARBA" id="ARBA00023015"/>
    </source>
</evidence>
<dbReference type="PANTHER" id="PTHR11945:SF723">
    <property type="entry name" value="AGAMOUS-LIKE MADS-BOX PROTEIN AGL62"/>
    <property type="match status" value="1"/>
</dbReference>
<dbReference type="Pfam" id="PF00319">
    <property type="entry name" value="SRF-TF"/>
    <property type="match status" value="1"/>
</dbReference>
<keyword evidence="2" id="KW-0805">Transcription regulation</keyword>
<dbReference type="OrthoDB" id="1896642at2759"/>
<keyword evidence="4" id="KW-0804">Transcription</keyword>
<dbReference type="GO" id="GO:0046983">
    <property type="term" value="F:protein dimerization activity"/>
    <property type="evidence" value="ECO:0007669"/>
    <property type="project" value="InterPro"/>
</dbReference>
<evidence type="ECO:0000313" key="7">
    <source>
        <dbReference type="EMBL" id="GFQ08867.1"/>
    </source>
</evidence>
<evidence type="ECO:0000259" key="6">
    <source>
        <dbReference type="PROSITE" id="PS50066"/>
    </source>
</evidence>
<dbReference type="GO" id="GO:0000978">
    <property type="term" value="F:RNA polymerase II cis-regulatory region sequence-specific DNA binding"/>
    <property type="evidence" value="ECO:0007669"/>
    <property type="project" value="TreeGrafter"/>
</dbReference>
<evidence type="ECO:0000256" key="5">
    <source>
        <dbReference type="ARBA" id="ARBA00023242"/>
    </source>
</evidence>
<dbReference type="PROSITE" id="PS50066">
    <property type="entry name" value="MADS_BOX_2"/>
    <property type="match status" value="1"/>
</dbReference>
<name>A0A830DAM6_9LAMI</name>